<dbReference type="GO" id="GO:0000156">
    <property type="term" value="F:phosphorelay response regulator activity"/>
    <property type="evidence" value="ECO:0007669"/>
    <property type="project" value="InterPro"/>
</dbReference>
<dbReference type="GO" id="GO:0008984">
    <property type="term" value="F:protein-glutamate methylesterase activity"/>
    <property type="evidence" value="ECO:0007669"/>
    <property type="project" value="UniProtKB-EC"/>
</dbReference>
<accession>A0AA96WZF2</accession>
<keyword evidence="1 4" id="KW-0378">Hydrolase</keyword>
<feature type="active site" evidence="4">
    <location>
        <position position="39"/>
    </location>
</feature>
<evidence type="ECO:0000313" key="6">
    <source>
        <dbReference type="EMBL" id="WNZ46964.1"/>
    </source>
</evidence>
<dbReference type="PANTHER" id="PTHR42872">
    <property type="entry name" value="PROTEIN-GLUTAMATE METHYLESTERASE/PROTEIN-GLUTAMINE GLUTAMINASE"/>
    <property type="match status" value="1"/>
</dbReference>
<protein>
    <recommendedName>
        <fullName evidence="2">protein-glutamate methylesterase</fullName>
        <ecNumber evidence="2">3.1.1.61</ecNumber>
    </recommendedName>
</protein>
<evidence type="ECO:0000256" key="2">
    <source>
        <dbReference type="ARBA" id="ARBA00039140"/>
    </source>
</evidence>
<evidence type="ECO:0000256" key="4">
    <source>
        <dbReference type="PROSITE-ProRule" id="PRU00050"/>
    </source>
</evidence>
<name>A0AA96WZF2_LEPBY</name>
<dbReference type="Pfam" id="PF01339">
    <property type="entry name" value="CheB_methylest"/>
    <property type="match status" value="1"/>
</dbReference>
<dbReference type="CDD" id="cd16433">
    <property type="entry name" value="CheB"/>
    <property type="match status" value="1"/>
</dbReference>
<dbReference type="PIRSF" id="PIRSF036461">
    <property type="entry name" value="Chmtx_methlestr"/>
    <property type="match status" value="1"/>
</dbReference>
<dbReference type="InterPro" id="IPR035909">
    <property type="entry name" value="CheB_C"/>
</dbReference>
<proteinExistence type="predicted"/>
<dbReference type="EC" id="3.1.1.61" evidence="2"/>
<reference evidence="6" key="1">
    <citation type="journal article" date="2023" name="Plants (Basel)">
        <title>Genomic Analysis of Leptolyngbya boryana CZ1 Reveals Efficient Carbon Fixation Modules.</title>
        <authorList>
            <person name="Bai X."/>
            <person name="Wang H."/>
            <person name="Cheng W."/>
            <person name="Wang J."/>
            <person name="Ma M."/>
            <person name="Hu H."/>
            <person name="Song Z."/>
            <person name="Ma H."/>
            <person name="Fan Y."/>
            <person name="Du C."/>
            <person name="Xu J."/>
        </authorList>
    </citation>
    <scope>NUCLEOTIDE SEQUENCE</scope>
    <source>
        <strain evidence="6">CZ1</strain>
    </source>
</reference>
<dbReference type="PROSITE" id="PS50122">
    <property type="entry name" value="CHEB"/>
    <property type="match status" value="1"/>
</dbReference>
<dbReference type="SUPFAM" id="SSF52738">
    <property type="entry name" value="Methylesterase CheB, C-terminal domain"/>
    <property type="match status" value="1"/>
</dbReference>
<dbReference type="GO" id="GO:0006935">
    <property type="term" value="P:chemotaxis"/>
    <property type="evidence" value="ECO:0007669"/>
    <property type="project" value="UniProtKB-UniRule"/>
</dbReference>
<evidence type="ECO:0000259" key="5">
    <source>
        <dbReference type="PROSITE" id="PS50122"/>
    </source>
</evidence>
<feature type="active site" evidence="4">
    <location>
        <position position="131"/>
    </location>
</feature>
<evidence type="ECO:0000256" key="3">
    <source>
        <dbReference type="ARBA" id="ARBA00048267"/>
    </source>
</evidence>
<dbReference type="Gene3D" id="3.40.50.180">
    <property type="entry name" value="Methylesterase CheB, C-terminal domain"/>
    <property type="match status" value="1"/>
</dbReference>
<dbReference type="InterPro" id="IPR000673">
    <property type="entry name" value="Sig_transdc_resp-reg_Me-estase"/>
</dbReference>
<gene>
    <name evidence="6" type="ORF">Q2T42_03805</name>
</gene>
<keyword evidence="4" id="KW-0145">Chemotaxis</keyword>
<dbReference type="RefSeq" id="WP_316427850.1">
    <property type="nucleotide sequence ID" value="NZ_CP130144.1"/>
</dbReference>
<dbReference type="InterPro" id="IPR011247">
    <property type="entry name" value="Chemotax_prot-Glu_Me-esterase"/>
</dbReference>
<feature type="domain" description="CheB-type methylesterase" evidence="5">
    <location>
        <begin position="1"/>
        <end position="184"/>
    </location>
</feature>
<evidence type="ECO:0000256" key="1">
    <source>
        <dbReference type="ARBA" id="ARBA00022801"/>
    </source>
</evidence>
<reference evidence="6" key="2">
    <citation type="submission" date="2023-07" db="EMBL/GenBank/DDBJ databases">
        <authorList>
            <person name="Bai X.-H."/>
            <person name="Wang H.-H."/>
            <person name="Wang J."/>
            <person name="Ma M.-Y."/>
            <person name="Hu H.-H."/>
            <person name="Song Z.-L."/>
            <person name="Ma H.-G."/>
            <person name="Fan Y."/>
            <person name="Du C.-Y."/>
            <person name="Xu J.-C."/>
        </authorList>
    </citation>
    <scope>NUCLEOTIDE SEQUENCE</scope>
    <source>
        <strain evidence="6">CZ1</strain>
    </source>
</reference>
<dbReference type="EMBL" id="CP130144">
    <property type="protein sequence ID" value="WNZ46964.1"/>
    <property type="molecule type" value="Genomic_DNA"/>
</dbReference>
<comment type="catalytic activity">
    <reaction evidence="3">
        <text>[protein]-L-glutamate 5-O-methyl ester + H2O = L-glutamyl-[protein] + methanol + H(+)</text>
        <dbReference type="Rhea" id="RHEA:23236"/>
        <dbReference type="Rhea" id="RHEA-COMP:10208"/>
        <dbReference type="Rhea" id="RHEA-COMP:10311"/>
        <dbReference type="ChEBI" id="CHEBI:15377"/>
        <dbReference type="ChEBI" id="CHEBI:15378"/>
        <dbReference type="ChEBI" id="CHEBI:17790"/>
        <dbReference type="ChEBI" id="CHEBI:29973"/>
        <dbReference type="ChEBI" id="CHEBI:82795"/>
        <dbReference type="EC" id="3.1.1.61"/>
    </reaction>
</comment>
<dbReference type="AlphaFoldDB" id="A0AA96WZF2"/>
<organism evidence="6">
    <name type="scientific">Leptolyngbya boryana CZ1</name>
    <dbReference type="NCBI Taxonomy" id="3060204"/>
    <lineage>
        <taxon>Bacteria</taxon>
        <taxon>Bacillati</taxon>
        <taxon>Cyanobacteriota</taxon>
        <taxon>Cyanophyceae</taxon>
        <taxon>Leptolyngbyales</taxon>
        <taxon>Leptolyngbyaceae</taxon>
        <taxon>Leptolyngbya group</taxon>
        <taxon>Leptolyngbya</taxon>
    </lineage>
</organism>
<feature type="active site" evidence="4">
    <location>
        <position position="12"/>
    </location>
</feature>
<sequence length="336" mass="36775">MTKPNIIAIGASAGGVETLSNLVSQLPSDLNAAIFVAIHFPPRATSVLPQILNRLKTIPAQHPAEGNAITPGQIYIAPPDHHLFVRQGHIHLDHGARENGHRPAINTLFRSIAYAYGRQATGVILTGTLDDGTAGLLTIKARGGIAIVQDPNEALFAGMPLSAINAVEVDEILRVRDIAKRLIELSLTPIHEQKPMTDEISHEGEWVAQEKAAIEQGERTGLASTFTCPDCGGVLWELHDQNLMRYRCHVGHAYSIDSLLSEKDNSLERALWTAYRALEEKAALARRMAAQAQRSNYSISEANFLERAAEAEQHVAVLKQVLLQQIELPIQPEEMD</sequence>
<dbReference type="GO" id="GO:0005737">
    <property type="term" value="C:cytoplasm"/>
    <property type="evidence" value="ECO:0007669"/>
    <property type="project" value="InterPro"/>
</dbReference>
<dbReference type="PANTHER" id="PTHR42872:SF6">
    <property type="entry name" value="PROTEIN-GLUTAMATE METHYLESTERASE_PROTEIN-GLUTAMINE GLUTAMINASE"/>
    <property type="match status" value="1"/>
</dbReference>